<dbReference type="PANTHER" id="PTHR23070">
    <property type="entry name" value="BCS1 AAA-TYPE ATPASE"/>
    <property type="match status" value="1"/>
</dbReference>
<protein>
    <recommendedName>
        <fullName evidence="2">AAA+ ATPase domain-containing protein</fullName>
    </recommendedName>
</protein>
<accession>A0A6C0I2Q4</accession>
<dbReference type="InterPro" id="IPR003959">
    <property type="entry name" value="ATPase_AAA_core"/>
</dbReference>
<dbReference type="SUPFAM" id="SSF52540">
    <property type="entry name" value="P-loop containing nucleoside triphosphate hydrolases"/>
    <property type="match status" value="1"/>
</dbReference>
<dbReference type="AlphaFoldDB" id="A0A6C0I2Q4"/>
<organism evidence="3">
    <name type="scientific">viral metagenome</name>
    <dbReference type="NCBI Taxonomy" id="1070528"/>
    <lineage>
        <taxon>unclassified sequences</taxon>
        <taxon>metagenomes</taxon>
        <taxon>organismal metagenomes</taxon>
    </lineage>
</organism>
<dbReference type="SMART" id="SM00382">
    <property type="entry name" value="AAA"/>
    <property type="match status" value="1"/>
</dbReference>
<comment type="similarity">
    <text evidence="1">Belongs to the AAA ATPase family. BCS1 subfamily.</text>
</comment>
<feature type="domain" description="AAA+ ATPase" evidence="2">
    <location>
        <begin position="287"/>
        <end position="460"/>
    </location>
</feature>
<evidence type="ECO:0000256" key="1">
    <source>
        <dbReference type="ARBA" id="ARBA00007448"/>
    </source>
</evidence>
<dbReference type="Gene3D" id="3.40.50.300">
    <property type="entry name" value="P-loop containing nucleotide triphosphate hydrolases"/>
    <property type="match status" value="1"/>
</dbReference>
<dbReference type="EMBL" id="MN740084">
    <property type="protein sequence ID" value="QHT87164.1"/>
    <property type="molecule type" value="Genomic_DNA"/>
</dbReference>
<evidence type="ECO:0000313" key="3">
    <source>
        <dbReference type="EMBL" id="QHT87164.1"/>
    </source>
</evidence>
<dbReference type="InterPro" id="IPR050747">
    <property type="entry name" value="Mitochondrial_chaperone_BCS1"/>
</dbReference>
<evidence type="ECO:0000259" key="2">
    <source>
        <dbReference type="SMART" id="SM00382"/>
    </source>
</evidence>
<dbReference type="GO" id="GO:0005524">
    <property type="term" value="F:ATP binding"/>
    <property type="evidence" value="ECO:0007669"/>
    <property type="project" value="InterPro"/>
</dbReference>
<dbReference type="Pfam" id="PF00004">
    <property type="entry name" value="AAA"/>
    <property type="match status" value="1"/>
</dbReference>
<dbReference type="InterPro" id="IPR003593">
    <property type="entry name" value="AAA+_ATPase"/>
</dbReference>
<proteinExistence type="inferred from homology"/>
<dbReference type="GO" id="GO:0016887">
    <property type="term" value="F:ATP hydrolysis activity"/>
    <property type="evidence" value="ECO:0007669"/>
    <property type="project" value="InterPro"/>
</dbReference>
<dbReference type="InterPro" id="IPR027417">
    <property type="entry name" value="P-loop_NTPase"/>
</dbReference>
<name>A0A6C0I2Q4_9ZZZZ</name>
<sequence length="514" mass="58886">MDVFQYAMFSNIKTNNTILDTLLSIVAIGCMSYIAKKVSSLFDNGSGITPLPMLDQIKSCFVRKNMLVIEGRRTTSTSTFNINTSISLLFSNRFKAIWHKLIQTVDTNPSISEIKEICNMLTTNRPRYDENDQVLVPTDELDLLVVSQKRPFLFNKDLNIYAVVQFVNDDIGDEDKKKNGSSSIKAEQIVITLYSYTTSVNVIKDYVNSITMAYLKAIELERKPKRFVYTLQTTKYVNRLQECWCETPFDTNRTFQNMFFDGKVAILEKIQFFLENKAWYDKMGIPYTLGIGLSGPPGTGKTSFIKALANLTDRHIIIISLQLIKTRKQLYEVWNECQYNTDNKKNGIPFSEKIIVIEDIDCAGDIILKRDYKRVKNDKNDKNANNVVTTTTKEDNNLVLIKPAEEQEPYGLDDILNIIDGIRETPGRILVISSNHYNKLDEALVRPGRIDITIAMEKASRATVKQMYEHFYGEEMPPSVFKKVKEKQFSPAEIIQLYVLCRNDSALFCSRIHP</sequence>
<reference evidence="3" key="1">
    <citation type="journal article" date="2020" name="Nature">
        <title>Giant virus diversity and host interactions through global metagenomics.</title>
        <authorList>
            <person name="Schulz F."/>
            <person name="Roux S."/>
            <person name="Paez-Espino D."/>
            <person name="Jungbluth S."/>
            <person name="Walsh D.A."/>
            <person name="Denef V.J."/>
            <person name="McMahon K.D."/>
            <person name="Konstantinidis K.T."/>
            <person name="Eloe-Fadrosh E.A."/>
            <person name="Kyrpides N.C."/>
            <person name="Woyke T."/>
        </authorList>
    </citation>
    <scope>NUCLEOTIDE SEQUENCE</scope>
    <source>
        <strain evidence="3">GVMAG-M-3300023184-190</strain>
    </source>
</reference>